<dbReference type="GO" id="GO:0015886">
    <property type="term" value="P:heme transport"/>
    <property type="evidence" value="ECO:0007669"/>
    <property type="project" value="InterPro"/>
</dbReference>
<dbReference type="GO" id="GO:0017004">
    <property type="term" value="P:cytochrome complex assembly"/>
    <property type="evidence" value="ECO:0007669"/>
    <property type="project" value="UniProtKB-KW"/>
</dbReference>
<evidence type="ECO:0000313" key="14">
    <source>
        <dbReference type="EMBL" id="SES75424.1"/>
    </source>
</evidence>
<evidence type="ECO:0000313" key="15">
    <source>
        <dbReference type="Proteomes" id="UP000198762"/>
    </source>
</evidence>
<keyword evidence="5 12" id="KW-0813">Transport</keyword>
<keyword evidence="15" id="KW-1185">Reference proteome</keyword>
<dbReference type="Pfam" id="PF04995">
    <property type="entry name" value="CcmD"/>
    <property type="match status" value="1"/>
</dbReference>
<evidence type="ECO:0000256" key="3">
    <source>
        <dbReference type="ARBA" id="ARBA00008741"/>
    </source>
</evidence>
<dbReference type="STRING" id="430453.SAMN04487962_101438"/>
<comment type="similarity">
    <text evidence="3 12">Belongs to the CcmD/CycX/HelD family.</text>
</comment>
<dbReference type="EMBL" id="FOHZ01000001">
    <property type="protein sequence ID" value="SES75424.1"/>
    <property type="molecule type" value="Genomic_DNA"/>
</dbReference>
<feature type="transmembrane region" description="Helical" evidence="12">
    <location>
        <begin position="18"/>
        <end position="38"/>
    </location>
</feature>
<evidence type="ECO:0000256" key="10">
    <source>
        <dbReference type="ARBA" id="ARBA00022989"/>
    </source>
</evidence>
<keyword evidence="8 12" id="KW-0812">Transmembrane</keyword>
<evidence type="ECO:0000256" key="7">
    <source>
        <dbReference type="ARBA" id="ARBA00022519"/>
    </source>
</evidence>
<dbReference type="Proteomes" id="UP000198762">
    <property type="component" value="Unassembled WGS sequence"/>
</dbReference>
<keyword evidence="10 12" id="KW-1133">Transmembrane helix</keyword>
<dbReference type="PANTHER" id="PTHR37531:SF1">
    <property type="entry name" value="HEME EXPORTER PROTEIN D"/>
    <property type="match status" value="1"/>
</dbReference>
<dbReference type="InterPro" id="IPR052075">
    <property type="entry name" value="Heme_exporter_D"/>
</dbReference>
<name>A0A1H9Z3G3_9GAMM</name>
<evidence type="ECO:0000256" key="5">
    <source>
        <dbReference type="ARBA" id="ARBA00022448"/>
    </source>
</evidence>
<evidence type="ECO:0000256" key="1">
    <source>
        <dbReference type="ARBA" id="ARBA00002442"/>
    </source>
</evidence>
<dbReference type="OrthoDB" id="9815607at2"/>
<evidence type="ECO:0000256" key="13">
    <source>
        <dbReference type="SAM" id="MobiDB-lite"/>
    </source>
</evidence>
<comment type="function">
    <text evidence="1 12">Required for the export of heme to the periplasm for the biogenesis of c-type cytochromes.</text>
</comment>
<accession>A0A1H9Z3G3</accession>
<evidence type="ECO:0000256" key="2">
    <source>
        <dbReference type="ARBA" id="ARBA00004377"/>
    </source>
</evidence>
<gene>
    <name evidence="14" type="ORF">SAMN04487962_101438</name>
</gene>
<keyword evidence="6 12" id="KW-1003">Cell membrane</keyword>
<comment type="subcellular location">
    <subcellularLocation>
        <location evidence="2 12">Cell inner membrane</location>
        <topology evidence="2 12">Single-pass membrane protein</topology>
    </subcellularLocation>
</comment>
<evidence type="ECO:0000256" key="12">
    <source>
        <dbReference type="RuleBase" id="RU363101"/>
    </source>
</evidence>
<dbReference type="GO" id="GO:1903607">
    <property type="term" value="P:cytochrome c biosynthetic process"/>
    <property type="evidence" value="ECO:0007669"/>
    <property type="project" value="TreeGrafter"/>
</dbReference>
<dbReference type="RefSeq" id="WP_091848565.1">
    <property type="nucleotide sequence ID" value="NZ_FOHZ01000001.1"/>
</dbReference>
<dbReference type="InterPro" id="IPR007078">
    <property type="entry name" value="Haem_export_protD_CcmD"/>
</dbReference>
<keyword evidence="11 12" id="KW-0472">Membrane</keyword>
<evidence type="ECO:0000256" key="8">
    <source>
        <dbReference type="ARBA" id="ARBA00022692"/>
    </source>
</evidence>
<dbReference type="AlphaFoldDB" id="A0A1H9Z3G3"/>
<feature type="compositionally biased region" description="Polar residues" evidence="13">
    <location>
        <begin position="75"/>
        <end position="86"/>
    </location>
</feature>
<reference evidence="15" key="1">
    <citation type="submission" date="2016-10" db="EMBL/GenBank/DDBJ databases">
        <authorList>
            <person name="Varghese N."/>
            <person name="Submissions S."/>
        </authorList>
    </citation>
    <scope>NUCLEOTIDE SEQUENCE [LARGE SCALE GENOMIC DNA]</scope>
    <source>
        <strain evidence="15">CGMCC 1.6489</strain>
    </source>
</reference>
<evidence type="ECO:0000256" key="4">
    <source>
        <dbReference type="ARBA" id="ARBA00016461"/>
    </source>
</evidence>
<protein>
    <recommendedName>
        <fullName evidence="4 12">Heme exporter protein D</fullName>
    </recommendedName>
</protein>
<dbReference type="NCBIfam" id="TIGR03141">
    <property type="entry name" value="cytochro_ccmD"/>
    <property type="match status" value="1"/>
</dbReference>
<dbReference type="GO" id="GO:0005886">
    <property type="term" value="C:plasma membrane"/>
    <property type="evidence" value="ECO:0007669"/>
    <property type="project" value="UniProtKB-SubCell"/>
</dbReference>
<dbReference type="PANTHER" id="PTHR37531">
    <property type="entry name" value="HEME EXPORTER PROTEIN D"/>
    <property type="match status" value="1"/>
</dbReference>
<sequence length="86" mass="9559">MAFDSFSAFVVMGGHGPYVWTCYGVFFLLVALIAWLSIRDRRQVVRSQQREQAMVSSGQADTARRARAGGGFQRIPTTQNESISKS</sequence>
<keyword evidence="7 12" id="KW-0997">Cell inner membrane</keyword>
<evidence type="ECO:0000256" key="11">
    <source>
        <dbReference type="ARBA" id="ARBA00023136"/>
    </source>
</evidence>
<proteinExistence type="inferred from homology"/>
<evidence type="ECO:0000256" key="6">
    <source>
        <dbReference type="ARBA" id="ARBA00022475"/>
    </source>
</evidence>
<feature type="region of interest" description="Disordered" evidence="13">
    <location>
        <begin position="55"/>
        <end position="86"/>
    </location>
</feature>
<organism evidence="14 15">
    <name type="scientific">Marinobacter segnicrescens</name>
    <dbReference type="NCBI Taxonomy" id="430453"/>
    <lineage>
        <taxon>Bacteria</taxon>
        <taxon>Pseudomonadati</taxon>
        <taxon>Pseudomonadota</taxon>
        <taxon>Gammaproteobacteria</taxon>
        <taxon>Pseudomonadales</taxon>
        <taxon>Marinobacteraceae</taxon>
        <taxon>Marinobacter</taxon>
    </lineage>
</organism>
<evidence type="ECO:0000256" key="9">
    <source>
        <dbReference type="ARBA" id="ARBA00022748"/>
    </source>
</evidence>
<keyword evidence="9 12" id="KW-0201">Cytochrome c-type biogenesis</keyword>